<reference evidence="4" key="1">
    <citation type="journal article" date="2019" name="Int. J. Syst. Evol. Microbiol.">
        <title>The Global Catalogue of Microorganisms (GCM) 10K type strain sequencing project: providing services to taxonomists for standard genome sequencing and annotation.</title>
        <authorList>
            <consortium name="The Broad Institute Genomics Platform"/>
            <consortium name="The Broad Institute Genome Sequencing Center for Infectious Disease"/>
            <person name="Wu L."/>
            <person name="Ma J."/>
        </authorList>
    </citation>
    <scope>NUCLEOTIDE SEQUENCE [LARGE SCALE GENOMIC DNA]</scope>
    <source>
        <strain evidence="4">JCM 4733</strain>
    </source>
</reference>
<gene>
    <name evidence="3" type="ORF">GCM10010345_76790</name>
</gene>
<dbReference type="InterPro" id="IPR036390">
    <property type="entry name" value="WH_DNA-bd_sf"/>
</dbReference>
<dbReference type="SUPFAM" id="SSF46785">
    <property type="entry name" value="Winged helix' DNA-binding domain"/>
    <property type="match status" value="1"/>
</dbReference>
<comment type="caution">
    <text evidence="3">The sequence shown here is derived from an EMBL/GenBank/DDBJ whole genome shotgun (WGS) entry which is preliminary data.</text>
</comment>
<dbReference type="Proteomes" id="UP000653644">
    <property type="component" value="Unassembled WGS sequence"/>
</dbReference>
<dbReference type="EMBL" id="BMVN01000044">
    <property type="protein sequence ID" value="GHA61282.1"/>
    <property type="molecule type" value="Genomic_DNA"/>
</dbReference>
<dbReference type="InterPro" id="IPR000600">
    <property type="entry name" value="ROK"/>
</dbReference>
<dbReference type="RefSeq" id="WP_189893734.1">
    <property type="nucleotide sequence ID" value="NZ_BMVN01000044.1"/>
</dbReference>
<dbReference type="CDD" id="cd00090">
    <property type="entry name" value="HTH_ARSR"/>
    <property type="match status" value="1"/>
</dbReference>
<comment type="similarity">
    <text evidence="1">Belongs to the ROK (NagC/XylR) family.</text>
</comment>
<feature type="domain" description="HTH marR-type" evidence="2">
    <location>
        <begin position="21"/>
        <end position="70"/>
    </location>
</feature>
<dbReference type="Gene3D" id="3.30.420.40">
    <property type="match status" value="2"/>
</dbReference>
<dbReference type="Pfam" id="PF12802">
    <property type="entry name" value="MarR_2"/>
    <property type="match status" value="1"/>
</dbReference>
<protein>
    <recommendedName>
        <fullName evidence="2">HTH marR-type domain-containing protein</fullName>
    </recommendedName>
</protein>
<dbReference type="Gene3D" id="1.10.10.10">
    <property type="entry name" value="Winged helix-like DNA-binding domain superfamily/Winged helix DNA-binding domain"/>
    <property type="match status" value="1"/>
</dbReference>
<sequence length="421" mass="44393">MPELNNRQNRTPADLRRANAKEVLRVLRDSGPLRISDISDRTGISRPTVTQLVASLEADALVEYVDDRTAGTEGPRLGRPARLVRFRAETGYVLGAEVGPSRLLLVVMDMAGHIVTGREARPASARGMDDLVTELQSEIEALLAAAGIEHGMVRRLVVGVPGLVDHRNRTLAQGSRLVRWNSDNHCTRLRERFGFPVFFENDVNLAVIGESRRGAARGLGTVAYVHWGTRVGAGILVSGRLHTGASSAAGEIGHMVLDSPHTSRARHSSDQGTFEQAVGAAAIAALGRAAARRPDGQALRALAGGDAASVRATTVFAAAQAGDPVARAIADDFITRFAVGLAPLILVLDPDIVVLGGGVVQGGTWVLDVLRQKLVSRTLLPPPLALSSLHNQAAAVGGACMALEAIESDLLPASSSRPGNR</sequence>
<keyword evidence="4" id="KW-1185">Reference proteome</keyword>
<evidence type="ECO:0000313" key="3">
    <source>
        <dbReference type="EMBL" id="GHA61282.1"/>
    </source>
</evidence>
<proteinExistence type="inferred from homology"/>
<dbReference type="InterPro" id="IPR036388">
    <property type="entry name" value="WH-like_DNA-bd_sf"/>
</dbReference>
<dbReference type="Pfam" id="PF00480">
    <property type="entry name" value="ROK"/>
    <property type="match status" value="1"/>
</dbReference>
<accession>A0ABQ3D733</accession>
<dbReference type="PANTHER" id="PTHR18964:SF149">
    <property type="entry name" value="BIFUNCTIONAL UDP-N-ACETYLGLUCOSAMINE 2-EPIMERASE_N-ACETYLMANNOSAMINE KINASE"/>
    <property type="match status" value="1"/>
</dbReference>
<organism evidence="3 4">
    <name type="scientific">Streptomyces canarius</name>
    <dbReference type="NCBI Taxonomy" id="285453"/>
    <lineage>
        <taxon>Bacteria</taxon>
        <taxon>Bacillati</taxon>
        <taxon>Actinomycetota</taxon>
        <taxon>Actinomycetes</taxon>
        <taxon>Kitasatosporales</taxon>
        <taxon>Streptomycetaceae</taxon>
        <taxon>Streptomyces</taxon>
    </lineage>
</organism>
<evidence type="ECO:0000256" key="1">
    <source>
        <dbReference type="ARBA" id="ARBA00006479"/>
    </source>
</evidence>
<evidence type="ECO:0000313" key="4">
    <source>
        <dbReference type="Proteomes" id="UP000653644"/>
    </source>
</evidence>
<dbReference type="InterPro" id="IPR000835">
    <property type="entry name" value="HTH_MarR-typ"/>
</dbReference>
<dbReference type="InterPro" id="IPR011991">
    <property type="entry name" value="ArsR-like_HTH"/>
</dbReference>
<evidence type="ECO:0000259" key="2">
    <source>
        <dbReference type="Pfam" id="PF12802"/>
    </source>
</evidence>
<name>A0ABQ3D733_9ACTN</name>
<dbReference type="PANTHER" id="PTHR18964">
    <property type="entry name" value="ROK (REPRESSOR, ORF, KINASE) FAMILY"/>
    <property type="match status" value="1"/>
</dbReference>
<dbReference type="SUPFAM" id="SSF53067">
    <property type="entry name" value="Actin-like ATPase domain"/>
    <property type="match status" value="1"/>
</dbReference>
<dbReference type="InterPro" id="IPR043129">
    <property type="entry name" value="ATPase_NBD"/>
</dbReference>